<keyword evidence="1" id="KW-0812">Transmembrane</keyword>
<evidence type="ECO:0000313" key="3">
    <source>
        <dbReference type="Proteomes" id="UP000003835"/>
    </source>
</evidence>
<dbReference type="eggNOG" id="COG1668">
    <property type="taxonomic scope" value="Bacteria"/>
</dbReference>
<evidence type="ECO:0000313" key="2">
    <source>
        <dbReference type="EMBL" id="EDX76139.1"/>
    </source>
</evidence>
<dbReference type="EMBL" id="DS989847">
    <property type="protein sequence ID" value="EDX76139.1"/>
    <property type="molecule type" value="Genomic_DNA"/>
</dbReference>
<name>B4VQ12_9CYAN</name>
<keyword evidence="1" id="KW-0472">Membrane</keyword>
<keyword evidence="3" id="KW-1185">Reference proteome</keyword>
<feature type="transmembrane region" description="Helical" evidence="1">
    <location>
        <begin position="299"/>
        <end position="322"/>
    </location>
</feature>
<dbReference type="OrthoDB" id="458286at2"/>
<feature type="transmembrane region" description="Helical" evidence="1">
    <location>
        <begin position="365"/>
        <end position="383"/>
    </location>
</feature>
<feature type="transmembrane region" description="Helical" evidence="1">
    <location>
        <begin position="26"/>
        <end position="47"/>
    </location>
</feature>
<evidence type="ECO:0000256" key="1">
    <source>
        <dbReference type="SAM" id="Phobius"/>
    </source>
</evidence>
<accession>B4VQ12</accession>
<organism evidence="2 3">
    <name type="scientific">Coleofasciculus chthonoplastes PCC 7420</name>
    <dbReference type="NCBI Taxonomy" id="118168"/>
    <lineage>
        <taxon>Bacteria</taxon>
        <taxon>Bacillati</taxon>
        <taxon>Cyanobacteriota</taxon>
        <taxon>Cyanophyceae</taxon>
        <taxon>Coleofasciculales</taxon>
        <taxon>Coleofasciculaceae</taxon>
        <taxon>Coleofasciculus</taxon>
    </lineage>
</organism>
<dbReference type="Proteomes" id="UP000003835">
    <property type="component" value="Unassembled WGS sequence"/>
</dbReference>
<sequence>MLSTLINRLGDWNPQLMRELRGRLQLRNGCLVVATSLMIQALILLTFSSQNCTKRVNDYCVESVWEVDWLTIFRTLNWILPLFLFSIDVYLLISDWMQEHRRGTLNFIRLTPQSSQRILWGKMLGVPILVYLGLSLAIPLHWISGIVAGVPLAWIISFYALILVTCGLFYGLGLLNASLTQASYQGLAASLIGAWLGSLFIGVLDWHFDWQTLTYRDLGNWSWFIWNLGEAPLQLTLWMLITISVSAYWVWQATNRMFRNPNGTLLNKQQSYWLVGSVQIWLLGLFWSLPRQFITSKDALFGCLFGISLFSLVALLAVSFAISPQRQSLLDWSRYGQFQRQNSKVKNVQMSWWDWLWAEKSPSSIAIALNLGITAIVWFPWLLLFPTGVDDKVKAIAGLLLCANLIGFYALLIQLMLIIRRKKPWIWAGSTLSLTIFVPLFILSIIQADFTSGVQLPGLWLVSVFGAPWIILEQTSVFTVLFSVLGQWAIMAGLIVQLTRQLKRIGESASKPLFANPNALPNLSKVR</sequence>
<feature type="transmembrane region" description="Helical" evidence="1">
    <location>
        <begin position="152"/>
        <end position="175"/>
    </location>
</feature>
<feature type="transmembrane region" description="Helical" evidence="1">
    <location>
        <begin position="78"/>
        <end position="97"/>
    </location>
</feature>
<dbReference type="RefSeq" id="WP_006100627.1">
    <property type="nucleotide sequence ID" value="NZ_DS989847.1"/>
</dbReference>
<proteinExistence type="predicted"/>
<protein>
    <submittedName>
        <fullName evidence="2">Uncharacterized protein</fullName>
    </submittedName>
</protein>
<reference evidence="2 3" key="1">
    <citation type="submission" date="2008-07" db="EMBL/GenBank/DDBJ databases">
        <authorList>
            <person name="Tandeau de Marsac N."/>
            <person name="Ferriera S."/>
            <person name="Johnson J."/>
            <person name="Kravitz S."/>
            <person name="Beeson K."/>
            <person name="Sutton G."/>
            <person name="Rogers Y.-H."/>
            <person name="Friedman R."/>
            <person name="Frazier M."/>
            <person name="Venter J.C."/>
        </authorList>
    </citation>
    <scope>NUCLEOTIDE SEQUENCE [LARGE SCALE GENOMIC DNA]</scope>
    <source>
        <strain evidence="2 3">PCC 7420</strain>
    </source>
</reference>
<gene>
    <name evidence="2" type="ORF">MC7420_5573</name>
</gene>
<dbReference type="HOGENOM" id="CLU_031448_0_0_3"/>
<feature type="transmembrane region" description="Helical" evidence="1">
    <location>
        <begin position="466"/>
        <end position="496"/>
    </location>
</feature>
<feature type="transmembrane region" description="Helical" evidence="1">
    <location>
        <begin position="425"/>
        <end position="446"/>
    </location>
</feature>
<dbReference type="AlphaFoldDB" id="B4VQ12"/>
<feature type="transmembrane region" description="Helical" evidence="1">
    <location>
        <begin position="118"/>
        <end position="140"/>
    </location>
</feature>
<feature type="transmembrane region" description="Helical" evidence="1">
    <location>
        <begin position="187"/>
        <end position="208"/>
    </location>
</feature>
<keyword evidence="1" id="KW-1133">Transmembrane helix</keyword>
<dbReference type="STRING" id="118168.MC7420_5573"/>
<feature type="transmembrane region" description="Helical" evidence="1">
    <location>
        <begin position="231"/>
        <end position="251"/>
    </location>
</feature>
<feature type="transmembrane region" description="Helical" evidence="1">
    <location>
        <begin position="395"/>
        <end position="418"/>
    </location>
</feature>